<evidence type="ECO:0000256" key="4">
    <source>
        <dbReference type="ARBA" id="ARBA00022679"/>
    </source>
</evidence>
<evidence type="ECO:0000256" key="7">
    <source>
        <dbReference type="ARBA" id="ARBA00022989"/>
    </source>
</evidence>
<keyword evidence="7" id="KW-1133">Transmembrane helix</keyword>
<name>A0A9N9S3A1_9DIPT</name>
<organism evidence="12 13">
    <name type="scientific">Chironomus riparius</name>
    <dbReference type="NCBI Taxonomy" id="315576"/>
    <lineage>
        <taxon>Eukaryota</taxon>
        <taxon>Metazoa</taxon>
        <taxon>Ecdysozoa</taxon>
        <taxon>Arthropoda</taxon>
        <taxon>Hexapoda</taxon>
        <taxon>Insecta</taxon>
        <taxon>Pterygota</taxon>
        <taxon>Neoptera</taxon>
        <taxon>Endopterygota</taxon>
        <taxon>Diptera</taxon>
        <taxon>Nematocera</taxon>
        <taxon>Chironomoidea</taxon>
        <taxon>Chironomidae</taxon>
        <taxon>Chironominae</taxon>
        <taxon>Chironomus</taxon>
    </lineage>
</organism>
<dbReference type="Proteomes" id="UP001153620">
    <property type="component" value="Chromosome 4"/>
</dbReference>
<proteinExistence type="inferred from homology"/>
<evidence type="ECO:0000313" key="12">
    <source>
        <dbReference type="EMBL" id="CAG9810504.1"/>
    </source>
</evidence>
<protein>
    <recommendedName>
        <fullName evidence="11">Hexosyltransferase</fullName>
        <ecNumber evidence="11">2.4.1.-</ecNumber>
    </recommendedName>
</protein>
<keyword evidence="5" id="KW-0812">Transmembrane</keyword>
<gene>
    <name evidence="12" type="ORF">CHIRRI_LOCUS13317</name>
</gene>
<comment type="subcellular location">
    <subcellularLocation>
        <location evidence="1 11">Golgi apparatus membrane</location>
        <topology evidence="1 11">Single-pass type II membrane protein</topology>
    </subcellularLocation>
</comment>
<keyword evidence="4" id="KW-0808">Transferase</keyword>
<evidence type="ECO:0000256" key="11">
    <source>
        <dbReference type="RuleBase" id="RU363063"/>
    </source>
</evidence>
<accession>A0A9N9S3A1</accession>
<evidence type="ECO:0000256" key="6">
    <source>
        <dbReference type="ARBA" id="ARBA00022968"/>
    </source>
</evidence>
<keyword evidence="6" id="KW-0735">Signal-anchor</keyword>
<sequence length="334" mass="38439">MRFKSKLFQRNLSKIILAFVVLLILCLDFFDGSSNILNQEGVDVIEEVLDLIHQSVQFNQYGNQSVTEIYSHGFLNLPSFKCKEDDESPKLLIIIASAPENFELRKAIRYSWGGLGRYDQVQFAFIMGNSRFVPESKIIDESLKYDDIIRGKFIDNDENSALKTISMLEWVSSNCPNAKFILKIDDQTFVNVDKLLQIIDGKLLDTKSIYGRMAESLVPVRSKKSKFYVSHDEYYGQSYPKFITGPAYMMTIDCVRLIYDAVLDAKYFKLEDVFITGIIANLVGIKRINTEEFKKSDPELITKCELKDIVSVNGVTVDQHYDFWYVLNNELFDC</sequence>
<keyword evidence="10" id="KW-0325">Glycoprotein</keyword>
<dbReference type="PANTHER" id="PTHR11214:SF379">
    <property type="entry name" value="HEXOSYLTRANSFERASE-RELATED"/>
    <property type="match status" value="1"/>
</dbReference>
<evidence type="ECO:0000313" key="13">
    <source>
        <dbReference type="Proteomes" id="UP001153620"/>
    </source>
</evidence>
<evidence type="ECO:0000256" key="5">
    <source>
        <dbReference type="ARBA" id="ARBA00022692"/>
    </source>
</evidence>
<evidence type="ECO:0000256" key="2">
    <source>
        <dbReference type="ARBA" id="ARBA00008661"/>
    </source>
</evidence>
<dbReference type="EMBL" id="OU895880">
    <property type="protein sequence ID" value="CAG9810504.1"/>
    <property type="molecule type" value="Genomic_DNA"/>
</dbReference>
<dbReference type="EC" id="2.4.1.-" evidence="11"/>
<dbReference type="FunFam" id="3.90.550.50:FF:000001">
    <property type="entry name" value="Hexosyltransferase"/>
    <property type="match status" value="1"/>
</dbReference>
<dbReference type="Pfam" id="PF01762">
    <property type="entry name" value="Galactosyl_T"/>
    <property type="match status" value="1"/>
</dbReference>
<evidence type="ECO:0000256" key="8">
    <source>
        <dbReference type="ARBA" id="ARBA00023034"/>
    </source>
</evidence>
<evidence type="ECO:0000256" key="9">
    <source>
        <dbReference type="ARBA" id="ARBA00023136"/>
    </source>
</evidence>
<keyword evidence="8 11" id="KW-0333">Golgi apparatus</keyword>
<keyword evidence="3 11" id="KW-0328">Glycosyltransferase</keyword>
<dbReference type="OrthoDB" id="5512589at2759"/>
<reference evidence="12" key="1">
    <citation type="submission" date="2022-01" db="EMBL/GenBank/DDBJ databases">
        <authorList>
            <person name="King R."/>
        </authorList>
    </citation>
    <scope>NUCLEOTIDE SEQUENCE</scope>
</reference>
<dbReference type="GO" id="GO:0016758">
    <property type="term" value="F:hexosyltransferase activity"/>
    <property type="evidence" value="ECO:0007669"/>
    <property type="project" value="InterPro"/>
</dbReference>
<evidence type="ECO:0000256" key="10">
    <source>
        <dbReference type="ARBA" id="ARBA00023180"/>
    </source>
</evidence>
<reference evidence="12" key="2">
    <citation type="submission" date="2022-10" db="EMBL/GenBank/DDBJ databases">
        <authorList>
            <consortium name="ENA_rothamsted_submissions"/>
            <consortium name="culmorum"/>
            <person name="King R."/>
        </authorList>
    </citation>
    <scope>NUCLEOTIDE SEQUENCE</scope>
</reference>
<dbReference type="Gene3D" id="3.90.550.50">
    <property type="match status" value="1"/>
</dbReference>
<keyword evidence="13" id="KW-1185">Reference proteome</keyword>
<keyword evidence="9" id="KW-0472">Membrane</keyword>
<dbReference type="GO" id="GO:0000139">
    <property type="term" value="C:Golgi membrane"/>
    <property type="evidence" value="ECO:0007669"/>
    <property type="project" value="UniProtKB-SubCell"/>
</dbReference>
<dbReference type="InterPro" id="IPR002659">
    <property type="entry name" value="Glyco_trans_31"/>
</dbReference>
<evidence type="ECO:0000256" key="3">
    <source>
        <dbReference type="ARBA" id="ARBA00022676"/>
    </source>
</evidence>
<dbReference type="GO" id="GO:0006493">
    <property type="term" value="P:protein O-linked glycosylation"/>
    <property type="evidence" value="ECO:0007669"/>
    <property type="project" value="TreeGrafter"/>
</dbReference>
<dbReference type="AlphaFoldDB" id="A0A9N9S3A1"/>
<evidence type="ECO:0000256" key="1">
    <source>
        <dbReference type="ARBA" id="ARBA00004323"/>
    </source>
</evidence>
<comment type="similarity">
    <text evidence="2 11">Belongs to the glycosyltransferase 31 family.</text>
</comment>
<dbReference type="PANTHER" id="PTHR11214">
    <property type="entry name" value="BETA-1,3-N-ACETYLGLUCOSAMINYLTRANSFERASE"/>
    <property type="match status" value="1"/>
</dbReference>